<reference evidence="2 3" key="1">
    <citation type="journal article" date="2018" name="Nat. Genet.">
        <title>The Rosa genome provides new insights in the design of modern roses.</title>
        <authorList>
            <person name="Bendahmane M."/>
        </authorList>
    </citation>
    <scope>NUCLEOTIDE SEQUENCE [LARGE SCALE GENOMIC DNA]</scope>
    <source>
        <strain evidence="3">cv. Old Blush</strain>
    </source>
</reference>
<evidence type="ECO:0000259" key="1">
    <source>
        <dbReference type="Pfam" id="PF00646"/>
    </source>
</evidence>
<name>A0A2P6QWI2_ROSCH</name>
<dbReference type="InterPro" id="IPR001810">
    <property type="entry name" value="F-box_dom"/>
</dbReference>
<dbReference type="PANTHER" id="PTHR38926:SF5">
    <property type="entry name" value="F-BOX AND LEUCINE-RICH REPEAT PROTEIN 6"/>
    <property type="match status" value="1"/>
</dbReference>
<feature type="domain" description="F-box" evidence="1">
    <location>
        <begin position="6"/>
        <end position="48"/>
    </location>
</feature>
<proteinExistence type="predicted"/>
<dbReference type="Proteomes" id="UP000238479">
    <property type="component" value="Chromosome 4"/>
</dbReference>
<evidence type="ECO:0000313" key="3">
    <source>
        <dbReference type="Proteomes" id="UP000238479"/>
    </source>
</evidence>
<dbReference type="Gene3D" id="1.20.1280.50">
    <property type="match status" value="1"/>
</dbReference>
<dbReference type="SUPFAM" id="SSF81383">
    <property type="entry name" value="F-box domain"/>
    <property type="match status" value="1"/>
</dbReference>
<sequence length="131" mass="15384">MDEIKWENLNKDCLENVFGRVGMKSLLLDVPFVCRSWHAATLDPSCWQSIDIPDIVTDRYSFDPLEMESWKFYPFLKRFVQEYRIDETNLSVTAFIKFVIDRSKGRPTFVRLPLCSEIAVEYVVDIGFMSL</sequence>
<organism evidence="2 3">
    <name type="scientific">Rosa chinensis</name>
    <name type="common">China rose</name>
    <dbReference type="NCBI Taxonomy" id="74649"/>
    <lineage>
        <taxon>Eukaryota</taxon>
        <taxon>Viridiplantae</taxon>
        <taxon>Streptophyta</taxon>
        <taxon>Embryophyta</taxon>
        <taxon>Tracheophyta</taxon>
        <taxon>Spermatophyta</taxon>
        <taxon>Magnoliopsida</taxon>
        <taxon>eudicotyledons</taxon>
        <taxon>Gunneridae</taxon>
        <taxon>Pentapetalae</taxon>
        <taxon>rosids</taxon>
        <taxon>fabids</taxon>
        <taxon>Rosales</taxon>
        <taxon>Rosaceae</taxon>
        <taxon>Rosoideae</taxon>
        <taxon>Rosoideae incertae sedis</taxon>
        <taxon>Rosa</taxon>
    </lineage>
</organism>
<dbReference type="OMA" id="DNECMEV"/>
<dbReference type="EMBL" id="PDCK01000042">
    <property type="protein sequence ID" value="PRQ38499.1"/>
    <property type="molecule type" value="Genomic_DNA"/>
</dbReference>
<gene>
    <name evidence="2" type="ORF">RchiOBHm_Chr4g0414621</name>
</gene>
<dbReference type="Gramene" id="PRQ38499">
    <property type="protein sequence ID" value="PRQ38499"/>
    <property type="gene ID" value="RchiOBHm_Chr4g0414621"/>
</dbReference>
<comment type="caution">
    <text evidence="2">The sequence shown here is derived from an EMBL/GenBank/DDBJ whole genome shotgun (WGS) entry which is preliminary data.</text>
</comment>
<accession>A0A2P6QWI2</accession>
<dbReference type="InterPro" id="IPR036047">
    <property type="entry name" value="F-box-like_dom_sf"/>
</dbReference>
<keyword evidence="3" id="KW-1185">Reference proteome</keyword>
<dbReference type="PANTHER" id="PTHR38926">
    <property type="entry name" value="F-BOX DOMAIN CONTAINING PROTEIN, EXPRESSED"/>
    <property type="match status" value="1"/>
</dbReference>
<dbReference type="Pfam" id="PF00646">
    <property type="entry name" value="F-box"/>
    <property type="match status" value="1"/>
</dbReference>
<dbReference type="AlphaFoldDB" id="A0A2P6QWI2"/>
<protein>
    <submittedName>
        <fullName evidence="2">Putative F-box domain-containing protein</fullName>
    </submittedName>
</protein>
<evidence type="ECO:0000313" key="2">
    <source>
        <dbReference type="EMBL" id="PRQ38499.1"/>
    </source>
</evidence>